<dbReference type="GO" id="GO:0016491">
    <property type="term" value="F:oxidoreductase activity"/>
    <property type="evidence" value="ECO:0007669"/>
    <property type="project" value="UniProtKB-KW"/>
</dbReference>
<keyword evidence="3" id="KW-1185">Reference proteome</keyword>
<dbReference type="EMBL" id="NCSJ02000091">
    <property type="protein sequence ID" value="RFU30787.1"/>
    <property type="molecule type" value="Genomic_DNA"/>
</dbReference>
<keyword evidence="1" id="KW-0560">Oxidoreductase</keyword>
<sequence length="258" mass="27511">MSKYGFNTLASEIVADLPRRVAGKKFVITGASASSLRGNTALYLAAGKPSAIILLARTASKVEPVIKEIASISIMAVPHETSKEGIESQFGVNHIGHFLVTNLLLPKIANGGRIVNVASNGHALGGVRFDDHNFQDGKVYDEWEAYGQSKTADVAFSLQPGVASTSLSGHLDPATTNWTGIMKRISSRGVRAVQEFKSIDEACATIVAAAVDPSLEEFSGAYLDDCNPTPATPEATGDENAERLWKLSQELVGEKFTY</sequence>
<dbReference type="SUPFAM" id="SSF51735">
    <property type="entry name" value="NAD(P)-binding Rossmann-fold domains"/>
    <property type="match status" value="1"/>
</dbReference>
<dbReference type="Gene3D" id="3.40.50.720">
    <property type="entry name" value="NAD(P)-binding Rossmann-like Domain"/>
    <property type="match status" value="1"/>
</dbReference>
<reference evidence="2 3" key="1">
    <citation type="submission" date="2018-05" db="EMBL/GenBank/DDBJ databases">
        <title>Draft genome sequence of Scytalidium lignicola DSM 105466, a ubiquitous saprotrophic fungus.</title>
        <authorList>
            <person name="Buettner E."/>
            <person name="Gebauer A.M."/>
            <person name="Hofrichter M."/>
            <person name="Liers C."/>
            <person name="Kellner H."/>
        </authorList>
    </citation>
    <scope>NUCLEOTIDE SEQUENCE [LARGE SCALE GENOMIC DNA]</scope>
    <source>
        <strain evidence="2 3">DSM 105466</strain>
    </source>
</reference>
<dbReference type="OrthoDB" id="191139at2759"/>
<organism evidence="2 3">
    <name type="scientific">Scytalidium lignicola</name>
    <name type="common">Hyphomycete</name>
    <dbReference type="NCBI Taxonomy" id="5539"/>
    <lineage>
        <taxon>Eukaryota</taxon>
        <taxon>Fungi</taxon>
        <taxon>Dikarya</taxon>
        <taxon>Ascomycota</taxon>
        <taxon>Pezizomycotina</taxon>
        <taxon>Leotiomycetes</taxon>
        <taxon>Leotiomycetes incertae sedis</taxon>
        <taxon>Scytalidium</taxon>
    </lineage>
</organism>
<comment type="caution">
    <text evidence="2">The sequence shown here is derived from an EMBL/GenBank/DDBJ whole genome shotgun (WGS) entry which is preliminary data.</text>
</comment>
<evidence type="ECO:0008006" key="4">
    <source>
        <dbReference type="Google" id="ProtNLM"/>
    </source>
</evidence>
<evidence type="ECO:0000313" key="3">
    <source>
        <dbReference type="Proteomes" id="UP000258309"/>
    </source>
</evidence>
<dbReference type="PANTHER" id="PTHR43157:SF31">
    <property type="entry name" value="PHOSPHATIDYLINOSITOL-GLYCAN BIOSYNTHESIS CLASS F PROTEIN"/>
    <property type="match status" value="1"/>
</dbReference>
<evidence type="ECO:0000313" key="2">
    <source>
        <dbReference type="EMBL" id="RFU30787.1"/>
    </source>
</evidence>
<dbReference type="AlphaFoldDB" id="A0A3E2HBT8"/>
<protein>
    <recommendedName>
        <fullName evidence="4">NAD(P)-binding protein</fullName>
    </recommendedName>
</protein>
<dbReference type="Proteomes" id="UP000258309">
    <property type="component" value="Unassembled WGS sequence"/>
</dbReference>
<evidence type="ECO:0000256" key="1">
    <source>
        <dbReference type="ARBA" id="ARBA00023002"/>
    </source>
</evidence>
<accession>A0A3E2HBT8</accession>
<dbReference type="PANTHER" id="PTHR43157">
    <property type="entry name" value="PHOSPHATIDYLINOSITOL-GLYCAN BIOSYNTHESIS CLASS F PROTEIN-RELATED"/>
    <property type="match status" value="1"/>
</dbReference>
<feature type="non-terminal residue" evidence="2">
    <location>
        <position position="258"/>
    </location>
</feature>
<dbReference type="InterPro" id="IPR036291">
    <property type="entry name" value="NAD(P)-bd_dom_sf"/>
</dbReference>
<proteinExistence type="predicted"/>
<dbReference type="STRING" id="5539.A0A3E2HBT8"/>
<name>A0A3E2HBT8_SCYLI</name>
<feature type="non-terminal residue" evidence="2">
    <location>
        <position position="1"/>
    </location>
</feature>
<dbReference type="OMA" id="NITIVQL"/>
<gene>
    <name evidence="2" type="ORF">B7463_g5554</name>
</gene>